<gene>
    <name evidence="1" type="ORF">ColLi_06022</name>
</gene>
<accession>A0AA37LSE4</accession>
<protein>
    <submittedName>
        <fullName evidence="1">Uncharacterized protein</fullName>
    </submittedName>
</protein>
<evidence type="ECO:0000313" key="2">
    <source>
        <dbReference type="Proteomes" id="UP001055172"/>
    </source>
</evidence>
<evidence type="ECO:0000313" key="1">
    <source>
        <dbReference type="EMBL" id="GJC83184.1"/>
    </source>
</evidence>
<dbReference type="Proteomes" id="UP001055172">
    <property type="component" value="Unassembled WGS sequence"/>
</dbReference>
<dbReference type="AlphaFoldDB" id="A0AA37LSE4"/>
<sequence length="59" mass="6081">MNRWLHPSPFAGSVVNPTKVRVSFSGENSIAGLAAARVDALAELSGGLGHNNLGLVPAR</sequence>
<reference evidence="1 2" key="1">
    <citation type="submission" date="2021-07" db="EMBL/GenBank/DDBJ databases">
        <title>Genome data of Colletotrichum spaethianum.</title>
        <authorList>
            <person name="Utami Y.D."/>
            <person name="Hiruma K."/>
        </authorList>
    </citation>
    <scope>NUCLEOTIDE SEQUENCE [LARGE SCALE GENOMIC DNA]</scope>
    <source>
        <strain evidence="1 2">MAFF 242679</strain>
    </source>
</reference>
<organism evidence="1 2">
    <name type="scientific">Colletotrichum liriopes</name>
    <dbReference type="NCBI Taxonomy" id="708192"/>
    <lineage>
        <taxon>Eukaryota</taxon>
        <taxon>Fungi</taxon>
        <taxon>Dikarya</taxon>
        <taxon>Ascomycota</taxon>
        <taxon>Pezizomycotina</taxon>
        <taxon>Sordariomycetes</taxon>
        <taxon>Hypocreomycetidae</taxon>
        <taxon>Glomerellales</taxon>
        <taxon>Glomerellaceae</taxon>
        <taxon>Colletotrichum</taxon>
        <taxon>Colletotrichum spaethianum species complex</taxon>
    </lineage>
</organism>
<dbReference type="EMBL" id="BPPX01000011">
    <property type="protein sequence ID" value="GJC83184.1"/>
    <property type="molecule type" value="Genomic_DNA"/>
</dbReference>
<name>A0AA37LSE4_9PEZI</name>
<proteinExistence type="predicted"/>
<keyword evidence="2" id="KW-1185">Reference proteome</keyword>
<comment type="caution">
    <text evidence="1">The sequence shown here is derived from an EMBL/GenBank/DDBJ whole genome shotgun (WGS) entry which is preliminary data.</text>
</comment>